<dbReference type="InterPro" id="IPR013126">
    <property type="entry name" value="Hsp_70_fam"/>
</dbReference>
<dbReference type="STRING" id="1182543.W9WXI6"/>
<dbReference type="OrthoDB" id="2963168at2759"/>
<evidence type="ECO:0000313" key="4">
    <source>
        <dbReference type="Proteomes" id="UP000019471"/>
    </source>
</evidence>
<dbReference type="HOGENOM" id="CLU_009958_6_0_1"/>
<dbReference type="Proteomes" id="UP000019471">
    <property type="component" value="Unassembled WGS sequence"/>
</dbReference>
<reference evidence="3 4" key="1">
    <citation type="submission" date="2013-03" db="EMBL/GenBank/DDBJ databases">
        <title>The Genome Sequence of Cladophialophora psammophila CBS 110553.</title>
        <authorList>
            <consortium name="The Broad Institute Genomics Platform"/>
            <person name="Cuomo C."/>
            <person name="de Hoog S."/>
            <person name="Gorbushina A."/>
            <person name="Walker B."/>
            <person name="Young S.K."/>
            <person name="Zeng Q."/>
            <person name="Gargeya S."/>
            <person name="Fitzgerald M."/>
            <person name="Haas B."/>
            <person name="Abouelleil A."/>
            <person name="Allen A.W."/>
            <person name="Alvarado L."/>
            <person name="Arachchi H.M."/>
            <person name="Berlin A.M."/>
            <person name="Chapman S.B."/>
            <person name="Gainer-Dewar J."/>
            <person name="Goldberg J."/>
            <person name="Griggs A."/>
            <person name="Gujja S."/>
            <person name="Hansen M."/>
            <person name="Howarth C."/>
            <person name="Imamovic A."/>
            <person name="Ireland A."/>
            <person name="Larimer J."/>
            <person name="McCowan C."/>
            <person name="Murphy C."/>
            <person name="Pearson M."/>
            <person name="Poon T.W."/>
            <person name="Priest M."/>
            <person name="Roberts A."/>
            <person name="Saif S."/>
            <person name="Shea T."/>
            <person name="Sisk P."/>
            <person name="Sykes S."/>
            <person name="Wortman J."/>
            <person name="Nusbaum C."/>
            <person name="Birren B."/>
        </authorList>
    </citation>
    <scope>NUCLEOTIDE SEQUENCE [LARGE SCALE GENOMIC DNA]</scope>
    <source>
        <strain evidence="3 4">CBS 110553</strain>
    </source>
</reference>
<dbReference type="PANTHER" id="PTHR14187:SF5">
    <property type="entry name" value="HEAT SHOCK 70 KDA PROTEIN 12A"/>
    <property type="match status" value="1"/>
</dbReference>
<name>W9WXI6_9EURO</name>
<proteinExistence type="predicted"/>
<dbReference type="RefSeq" id="XP_007746156.1">
    <property type="nucleotide sequence ID" value="XM_007747966.1"/>
</dbReference>
<sequence>MDSASSTFDNLLDDLSDLALSYKDTRDSLIIALDFGTTYSGIAYALTTDPEKVFTIDSWPGGDRNAPKTPTALQYGSGSVTNLKWGYELDRLEGEKIQHIKLLLDPEQPRPYFIPTNIEAEMAKLPKPVVDVASDYMRAIFEHAIKEIEGHFLVPELLHNFDKQYVLTVPALWSDKAKDMTSRAAEKAGISPVDMITEPEAAALFTLKDVKNKGLKVNDAVVICDAGGGTVDLISYEILSLAPFELRAITKASVMVAFPGAVAGSSMIDRNLEEEIRKAVGMKRYQNALKEFAIAIKPGFRGKDDRDKYLSFPMAKLEDNPANGLVKNSMTLSGATMFRPFEPIAREVDRLVGEQVSAVKIERLQASPPNPNGVKAIFLVGGFGSSDYLAKAIQNSNPGVTVIQPKEA</sequence>
<accession>W9WXI6</accession>
<dbReference type="CDD" id="cd10170">
    <property type="entry name" value="ASKHA_NBD_HSP70"/>
    <property type="match status" value="1"/>
</dbReference>
<comment type="caution">
    <text evidence="3">The sequence shown here is derived from an EMBL/GenBank/DDBJ whole genome shotgun (WGS) entry which is preliminary data.</text>
</comment>
<dbReference type="AlphaFoldDB" id="W9WXI6"/>
<dbReference type="SUPFAM" id="SSF53067">
    <property type="entry name" value="Actin-like ATPase domain"/>
    <property type="match status" value="2"/>
</dbReference>
<evidence type="ECO:0000256" key="1">
    <source>
        <dbReference type="ARBA" id="ARBA00022741"/>
    </source>
</evidence>
<keyword evidence="4" id="KW-1185">Reference proteome</keyword>
<dbReference type="EMBL" id="AMGX01000011">
    <property type="protein sequence ID" value="EXJ69341.1"/>
    <property type="molecule type" value="Genomic_DNA"/>
</dbReference>
<dbReference type="GO" id="GO:0140662">
    <property type="term" value="F:ATP-dependent protein folding chaperone"/>
    <property type="evidence" value="ECO:0007669"/>
    <property type="project" value="InterPro"/>
</dbReference>
<gene>
    <name evidence="3" type="ORF">A1O5_07377</name>
</gene>
<dbReference type="GO" id="GO:0005524">
    <property type="term" value="F:ATP binding"/>
    <property type="evidence" value="ECO:0007669"/>
    <property type="project" value="UniProtKB-KW"/>
</dbReference>
<evidence type="ECO:0000313" key="3">
    <source>
        <dbReference type="EMBL" id="EXJ69341.1"/>
    </source>
</evidence>
<dbReference type="PANTHER" id="PTHR14187">
    <property type="entry name" value="ALPHA KINASE/ELONGATION FACTOR 2 KINASE"/>
    <property type="match status" value="1"/>
</dbReference>
<evidence type="ECO:0000256" key="2">
    <source>
        <dbReference type="ARBA" id="ARBA00022840"/>
    </source>
</evidence>
<dbReference type="GeneID" id="19192083"/>
<protein>
    <submittedName>
        <fullName evidence="3">Uncharacterized protein</fullName>
    </submittedName>
</protein>
<dbReference type="Pfam" id="PF00012">
    <property type="entry name" value="HSP70"/>
    <property type="match status" value="1"/>
</dbReference>
<dbReference type="Gene3D" id="3.30.420.40">
    <property type="match status" value="1"/>
</dbReference>
<dbReference type="InterPro" id="IPR043129">
    <property type="entry name" value="ATPase_NBD"/>
</dbReference>
<keyword evidence="2" id="KW-0067">ATP-binding</keyword>
<organism evidence="3 4">
    <name type="scientific">Cladophialophora psammophila CBS 110553</name>
    <dbReference type="NCBI Taxonomy" id="1182543"/>
    <lineage>
        <taxon>Eukaryota</taxon>
        <taxon>Fungi</taxon>
        <taxon>Dikarya</taxon>
        <taxon>Ascomycota</taxon>
        <taxon>Pezizomycotina</taxon>
        <taxon>Eurotiomycetes</taxon>
        <taxon>Chaetothyriomycetidae</taxon>
        <taxon>Chaetothyriales</taxon>
        <taxon>Herpotrichiellaceae</taxon>
        <taxon>Cladophialophora</taxon>
    </lineage>
</organism>
<keyword evidence="1" id="KW-0547">Nucleotide-binding</keyword>
<dbReference type="eggNOG" id="KOG0101">
    <property type="taxonomic scope" value="Eukaryota"/>
</dbReference>